<reference evidence="3 4" key="1">
    <citation type="submission" date="2016-10" db="EMBL/GenBank/DDBJ databases">
        <authorList>
            <person name="de Groot N.N."/>
        </authorList>
    </citation>
    <scope>NUCLEOTIDE SEQUENCE [LARGE SCALE GENOMIC DNA]</scope>
    <source>
        <strain evidence="3 4">CGMCC 1.3702</strain>
    </source>
</reference>
<dbReference type="GO" id="GO:0016757">
    <property type="term" value="F:glycosyltransferase activity"/>
    <property type="evidence" value="ECO:0007669"/>
    <property type="project" value="InterPro"/>
</dbReference>
<evidence type="ECO:0000313" key="4">
    <source>
        <dbReference type="Proteomes" id="UP000198642"/>
    </source>
</evidence>
<dbReference type="STRING" id="237679.SAMN04488072_105110"/>
<dbReference type="OrthoDB" id="9787617at2"/>
<dbReference type="InterPro" id="IPR050194">
    <property type="entry name" value="Glycosyltransferase_grp1"/>
</dbReference>
<evidence type="ECO:0000259" key="2">
    <source>
        <dbReference type="Pfam" id="PF13439"/>
    </source>
</evidence>
<dbReference type="Gene3D" id="3.40.50.2000">
    <property type="entry name" value="Glycogen Phosphorylase B"/>
    <property type="match status" value="2"/>
</dbReference>
<proteinExistence type="predicted"/>
<evidence type="ECO:0000259" key="1">
    <source>
        <dbReference type="Pfam" id="PF00534"/>
    </source>
</evidence>
<gene>
    <name evidence="3" type="ORF">SAMN04488072_105110</name>
</gene>
<keyword evidence="4" id="KW-1185">Reference proteome</keyword>
<dbReference type="Pfam" id="PF13439">
    <property type="entry name" value="Glyco_transf_4"/>
    <property type="match status" value="1"/>
</dbReference>
<dbReference type="PANTHER" id="PTHR45947:SF3">
    <property type="entry name" value="SULFOQUINOVOSYL TRANSFERASE SQD2"/>
    <property type="match status" value="1"/>
</dbReference>
<dbReference type="InterPro" id="IPR001296">
    <property type="entry name" value="Glyco_trans_1"/>
</dbReference>
<dbReference type="RefSeq" id="WP_090236038.1">
    <property type="nucleotide sequence ID" value="NZ_FOJW01000005.1"/>
</dbReference>
<dbReference type="Pfam" id="PF00534">
    <property type="entry name" value="Glycos_transf_1"/>
    <property type="match status" value="1"/>
</dbReference>
<sequence length="363" mass="41573">MKVLHVINAFTGGGAEKMLHDTLINQKAQGIDVDVFLLSQQNNHYLDNVKSAGVQVYISTYKSLYFPGHIKELREIMSGGYDIVHVHLFPALYWVAFASLFIKSNLKLVYTEHSTHNRRRNKFYLKFIETFIYRQYKRIFCISEATEQNLHQWVSVSSRKTVVVPNGINLQDYTDAKPYSKSDLFSDVKENDKFIVMVARFSHQKDHETLIKSLNYLDSSYKVLLVGDGEKIEDARTLASLEGVNKSVVFLGFREDIPQILKTADIFVLSSHWEGFGLVAAEAMASSLPVLVSDLTGLRDVVGRQDMTFPPGDSEKLAKKIKTILLDDDKYNEHINYGLRRSRKFSIESMVSQLKKEYIHIQM</sequence>
<accession>A0A1I0XJ00</accession>
<keyword evidence="3" id="KW-0808">Transferase</keyword>
<organism evidence="3 4">
    <name type="scientific">Lentibacillus halodurans</name>
    <dbReference type="NCBI Taxonomy" id="237679"/>
    <lineage>
        <taxon>Bacteria</taxon>
        <taxon>Bacillati</taxon>
        <taxon>Bacillota</taxon>
        <taxon>Bacilli</taxon>
        <taxon>Bacillales</taxon>
        <taxon>Bacillaceae</taxon>
        <taxon>Lentibacillus</taxon>
    </lineage>
</organism>
<dbReference type="EMBL" id="FOJW01000005">
    <property type="protein sequence ID" value="SFB00982.1"/>
    <property type="molecule type" value="Genomic_DNA"/>
</dbReference>
<name>A0A1I0XJ00_9BACI</name>
<dbReference type="SUPFAM" id="SSF53756">
    <property type="entry name" value="UDP-Glycosyltransferase/glycogen phosphorylase"/>
    <property type="match status" value="1"/>
</dbReference>
<dbReference type="AlphaFoldDB" id="A0A1I0XJ00"/>
<feature type="domain" description="Glycosyltransferase subfamily 4-like N-terminal" evidence="2">
    <location>
        <begin position="13"/>
        <end position="171"/>
    </location>
</feature>
<dbReference type="PANTHER" id="PTHR45947">
    <property type="entry name" value="SULFOQUINOVOSYL TRANSFERASE SQD2"/>
    <property type="match status" value="1"/>
</dbReference>
<feature type="domain" description="Glycosyl transferase family 1" evidence="1">
    <location>
        <begin position="188"/>
        <end position="338"/>
    </location>
</feature>
<dbReference type="Proteomes" id="UP000198642">
    <property type="component" value="Unassembled WGS sequence"/>
</dbReference>
<protein>
    <submittedName>
        <fullName evidence="3">Glycosyltransferase involved in cell wall bisynthesis</fullName>
    </submittedName>
</protein>
<evidence type="ECO:0000313" key="3">
    <source>
        <dbReference type="EMBL" id="SFB00982.1"/>
    </source>
</evidence>
<dbReference type="InterPro" id="IPR028098">
    <property type="entry name" value="Glyco_trans_4-like_N"/>
</dbReference>